<dbReference type="GO" id="GO:0046872">
    <property type="term" value="F:metal ion binding"/>
    <property type="evidence" value="ECO:0007669"/>
    <property type="project" value="UniProtKB-KW"/>
</dbReference>
<dbReference type="InParanoid" id="A0A1Y2B756"/>
<keyword evidence="6" id="KW-0464">Manganese</keyword>
<dbReference type="InterPro" id="IPR000086">
    <property type="entry name" value="NUDIX_hydrolase_dom"/>
</dbReference>
<dbReference type="PROSITE" id="PS51462">
    <property type="entry name" value="NUDIX"/>
    <property type="match status" value="1"/>
</dbReference>
<keyword evidence="5" id="KW-0460">Magnesium</keyword>
<dbReference type="Gene3D" id="3.90.79.10">
    <property type="entry name" value="Nucleoside Triphosphate Pyrophosphohydrolase"/>
    <property type="match status" value="1"/>
</dbReference>
<comment type="cofactor">
    <cofactor evidence="1">
        <name>Mn(2+)</name>
        <dbReference type="ChEBI" id="CHEBI:29035"/>
    </cofactor>
</comment>
<keyword evidence="3" id="KW-0479">Metal-binding</keyword>
<accession>A0A1Y2B756</accession>
<comment type="caution">
    <text evidence="8">The sequence shown here is derived from an EMBL/GenBank/DDBJ whole genome shotgun (WGS) entry which is preliminary data.</text>
</comment>
<evidence type="ECO:0000256" key="3">
    <source>
        <dbReference type="ARBA" id="ARBA00022723"/>
    </source>
</evidence>
<comment type="cofactor">
    <cofactor evidence="2">
        <name>Mg(2+)</name>
        <dbReference type="ChEBI" id="CHEBI:18420"/>
    </cofactor>
</comment>
<evidence type="ECO:0000313" key="9">
    <source>
        <dbReference type="Proteomes" id="UP000193986"/>
    </source>
</evidence>
<evidence type="ECO:0000256" key="5">
    <source>
        <dbReference type="ARBA" id="ARBA00022842"/>
    </source>
</evidence>
<dbReference type="InterPro" id="IPR045121">
    <property type="entry name" value="CoAse"/>
</dbReference>
<gene>
    <name evidence="8" type="ORF">BCR39DRAFT_529480</name>
</gene>
<evidence type="ECO:0000313" key="8">
    <source>
        <dbReference type="EMBL" id="ORY30370.1"/>
    </source>
</evidence>
<keyword evidence="4 8" id="KW-0378">Hydrolase</keyword>
<dbReference type="AlphaFoldDB" id="A0A1Y2B756"/>
<dbReference type="PANTHER" id="PTHR12992:SF24">
    <property type="entry name" value="PEROXISOMAL COENZYME A DIPHOSPHATASE NUDT7"/>
    <property type="match status" value="1"/>
</dbReference>
<dbReference type="EMBL" id="MCFC01000020">
    <property type="protein sequence ID" value="ORY30370.1"/>
    <property type="molecule type" value="Genomic_DNA"/>
</dbReference>
<proteinExistence type="predicted"/>
<evidence type="ECO:0000256" key="6">
    <source>
        <dbReference type="ARBA" id="ARBA00023211"/>
    </source>
</evidence>
<dbReference type="FunCoup" id="A0A1Y2B756">
    <property type="interactions" value="20"/>
</dbReference>
<evidence type="ECO:0000256" key="2">
    <source>
        <dbReference type="ARBA" id="ARBA00001946"/>
    </source>
</evidence>
<evidence type="ECO:0000259" key="7">
    <source>
        <dbReference type="PROSITE" id="PS51462"/>
    </source>
</evidence>
<dbReference type="STRING" id="71784.A0A1Y2B756"/>
<evidence type="ECO:0000256" key="4">
    <source>
        <dbReference type="ARBA" id="ARBA00022801"/>
    </source>
</evidence>
<dbReference type="Proteomes" id="UP000193986">
    <property type="component" value="Unassembled WGS sequence"/>
</dbReference>
<dbReference type="InterPro" id="IPR015797">
    <property type="entry name" value="NUDIX_hydrolase-like_dom_sf"/>
</dbReference>
<evidence type="ECO:0000256" key="1">
    <source>
        <dbReference type="ARBA" id="ARBA00001936"/>
    </source>
</evidence>
<feature type="domain" description="Nudix hydrolase" evidence="7">
    <location>
        <begin position="70"/>
        <end position="227"/>
    </location>
</feature>
<reference evidence="8 9" key="1">
    <citation type="submission" date="2016-07" db="EMBL/GenBank/DDBJ databases">
        <title>Pervasive Adenine N6-methylation of Active Genes in Fungi.</title>
        <authorList>
            <consortium name="DOE Joint Genome Institute"/>
            <person name="Mondo S.J."/>
            <person name="Dannebaum R.O."/>
            <person name="Kuo R.C."/>
            <person name="Labutti K."/>
            <person name="Haridas S."/>
            <person name="Kuo A."/>
            <person name="Salamov A."/>
            <person name="Ahrendt S.R."/>
            <person name="Lipzen A."/>
            <person name="Sullivan W."/>
            <person name="Andreopoulos W.B."/>
            <person name="Clum A."/>
            <person name="Lindquist E."/>
            <person name="Daum C."/>
            <person name="Ramamoorthy G.K."/>
            <person name="Gryganskyi A."/>
            <person name="Culley D."/>
            <person name="Magnuson J.K."/>
            <person name="James T.Y."/>
            <person name="O'Malley M.A."/>
            <person name="Stajich J.E."/>
            <person name="Spatafora J.W."/>
            <person name="Visel A."/>
            <person name="Grigoriev I.V."/>
        </authorList>
    </citation>
    <scope>NUCLEOTIDE SEQUENCE [LARGE SCALE GENOMIC DNA]</scope>
    <source>
        <strain evidence="8 9">68-887.2</strain>
    </source>
</reference>
<dbReference type="PANTHER" id="PTHR12992">
    <property type="entry name" value="NUDIX HYDROLASE"/>
    <property type="match status" value="1"/>
</dbReference>
<sequence>MTIRGPLWVYQPLLARYLYRRDFVTSTTTTTTTAFTRSSLNDIRHKLKPELTVHPSDLPGHTISISGRGPREAAVLIPLMNIDARPHILMEVRASELRTHAGEVSFPGGKVDSTDTSLTQAALREAFEELALPTDRVEILGMLDCPEYSLGNKARVWPIVGFLHSQSPATTTSILPSGNLASLQIRELVASPDEVSAILPLPLSALTDPARQSLHFFRMDSRKPYFKIKVDDLVHQPSSDRISQQQQDLEIWGLSGWFLNRLAWKLGWMDQPAIPDSEE</sequence>
<dbReference type="GO" id="GO:0010945">
    <property type="term" value="F:coenzyme A diphosphatase activity"/>
    <property type="evidence" value="ECO:0007669"/>
    <property type="project" value="InterPro"/>
</dbReference>
<dbReference type="CDD" id="cd03426">
    <property type="entry name" value="NUDIX_CoAse_Nudt7"/>
    <property type="match status" value="1"/>
</dbReference>
<dbReference type="GO" id="GO:0015938">
    <property type="term" value="P:coenzyme A catabolic process"/>
    <property type="evidence" value="ECO:0007669"/>
    <property type="project" value="TreeGrafter"/>
</dbReference>
<protein>
    <submittedName>
        <fullName evidence="8">NUDIX hydrolase domain-like protein</fullName>
    </submittedName>
</protein>
<dbReference type="SUPFAM" id="SSF55811">
    <property type="entry name" value="Nudix"/>
    <property type="match status" value="1"/>
</dbReference>
<dbReference type="Pfam" id="PF00293">
    <property type="entry name" value="NUDIX"/>
    <property type="match status" value="1"/>
</dbReference>
<name>A0A1Y2B756_9TREE</name>
<organism evidence="8 9">
    <name type="scientific">Naematelia encephala</name>
    <dbReference type="NCBI Taxonomy" id="71784"/>
    <lineage>
        <taxon>Eukaryota</taxon>
        <taxon>Fungi</taxon>
        <taxon>Dikarya</taxon>
        <taxon>Basidiomycota</taxon>
        <taxon>Agaricomycotina</taxon>
        <taxon>Tremellomycetes</taxon>
        <taxon>Tremellales</taxon>
        <taxon>Naemateliaceae</taxon>
        <taxon>Naematelia</taxon>
    </lineage>
</organism>
<keyword evidence="9" id="KW-1185">Reference proteome</keyword>
<dbReference type="OrthoDB" id="206213at2759"/>